<evidence type="ECO:0000313" key="3">
    <source>
        <dbReference type="Proteomes" id="UP000002008"/>
    </source>
</evidence>
<dbReference type="PANTHER" id="PTHR13696:SF52">
    <property type="entry name" value="PARA FAMILY PROTEIN CT_582"/>
    <property type="match status" value="1"/>
</dbReference>
<organism evidence="2 3">
    <name type="scientific">Chloroflexus aurantiacus (strain ATCC 29366 / DSM 635 / J-10-fl)</name>
    <dbReference type="NCBI Taxonomy" id="324602"/>
    <lineage>
        <taxon>Bacteria</taxon>
        <taxon>Bacillati</taxon>
        <taxon>Chloroflexota</taxon>
        <taxon>Chloroflexia</taxon>
        <taxon>Chloroflexales</taxon>
        <taxon>Chloroflexineae</taxon>
        <taxon>Chloroflexaceae</taxon>
        <taxon>Chloroflexus</taxon>
    </lineage>
</organism>
<dbReference type="PATRIC" id="fig|324602.8.peg.3962"/>
<dbReference type="eggNOG" id="COG1192">
    <property type="taxonomic scope" value="Bacteria"/>
</dbReference>
<gene>
    <name evidence="2" type="ordered locus">Caur_3515</name>
</gene>
<dbReference type="InterPro" id="IPR050678">
    <property type="entry name" value="DNA_Partitioning_ATPase"/>
</dbReference>
<sequence length="321" mass="34955">MARIVAVINLKGGIGKTTTVVNVSAGLALKGARVLLIDIDAQGNLAMALGVQPRRTLYEAIVEHKPLTDLRITARPNLDLVAANETLLLAHQAIAGRADWVRVLEHLVRPLRNEYDFIFFDCGGSLTVLNQNALIAATDVIIPTTVEPFAVKGLEKLIAQIGRVKGGTAVVRAIIPTMVDPRMRQSVELLAYLNRTYGRLVLPPVRVNVRLSEASAVGKTIYEHDPRSRGALDYAQIVELLSKDWDFRPARLVATPNAGQSPTVSSAASPLAPLVTGGGEVQTDTCPNCNHRLQRATVAGYRITYCTNCRYRRQELIRGEP</sequence>
<dbReference type="Pfam" id="PF13614">
    <property type="entry name" value="AAA_31"/>
    <property type="match status" value="1"/>
</dbReference>
<protein>
    <submittedName>
        <fullName evidence="2">Cobyrinic acid ac-diamide synthase</fullName>
    </submittedName>
</protein>
<keyword evidence="3" id="KW-1185">Reference proteome</keyword>
<evidence type="ECO:0000259" key="1">
    <source>
        <dbReference type="Pfam" id="PF13614"/>
    </source>
</evidence>
<feature type="domain" description="AAA" evidence="1">
    <location>
        <begin position="3"/>
        <end position="165"/>
    </location>
</feature>
<dbReference type="InterPro" id="IPR025669">
    <property type="entry name" value="AAA_dom"/>
</dbReference>
<dbReference type="KEGG" id="cau:Caur_3515"/>
<dbReference type="HOGENOM" id="CLU_037612_1_3_0"/>
<dbReference type="EnsemblBacteria" id="ABY36699">
    <property type="protein sequence ID" value="ABY36699"/>
    <property type="gene ID" value="Caur_3515"/>
</dbReference>
<evidence type="ECO:0000313" key="2">
    <source>
        <dbReference type="EMBL" id="ABY36699.1"/>
    </source>
</evidence>
<proteinExistence type="predicted"/>
<dbReference type="CDD" id="cd02042">
    <property type="entry name" value="ParAB_family"/>
    <property type="match status" value="1"/>
</dbReference>
<dbReference type="AlphaFoldDB" id="A9WA17"/>
<dbReference type="RefSeq" id="WP_012259352.1">
    <property type="nucleotide sequence ID" value="NC_010175.1"/>
</dbReference>
<dbReference type="SUPFAM" id="SSF52540">
    <property type="entry name" value="P-loop containing nucleoside triphosphate hydrolases"/>
    <property type="match status" value="1"/>
</dbReference>
<dbReference type="InParanoid" id="A9WA17"/>
<dbReference type="Gene3D" id="3.40.50.300">
    <property type="entry name" value="P-loop containing nucleotide triphosphate hydrolases"/>
    <property type="match status" value="1"/>
</dbReference>
<reference evidence="3" key="1">
    <citation type="journal article" date="2011" name="BMC Genomics">
        <title>Complete genome sequence of the filamentous anoxygenic phototrophic bacterium Chloroflexus aurantiacus.</title>
        <authorList>
            <person name="Tang K.H."/>
            <person name="Barry K."/>
            <person name="Chertkov O."/>
            <person name="Dalin E."/>
            <person name="Han C.S."/>
            <person name="Hauser L.J."/>
            <person name="Honchak B.M."/>
            <person name="Karbach L.E."/>
            <person name="Land M.L."/>
            <person name="Lapidus A."/>
            <person name="Larimer F.W."/>
            <person name="Mikhailova N."/>
            <person name="Pitluck S."/>
            <person name="Pierson B.K."/>
            <person name="Blankenship R.E."/>
        </authorList>
    </citation>
    <scope>NUCLEOTIDE SEQUENCE [LARGE SCALE GENOMIC DNA]</scope>
    <source>
        <strain evidence="3">ATCC 29366 / DSM 635 / J-10-fl</strain>
    </source>
</reference>
<dbReference type="EMBL" id="CP000909">
    <property type="protein sequence ID" value="ABY36699.1"/>
    <property type="molecule type" value="Genomic_DNA"/>
</dbReference>
<dbReference type="InterPro" id="IPR027417">
    <property type="entry name" value="P-loop_NTPase"/>
</dbReference>
<dbReference type="STRING" id="324602.Caur_3515"/>
<dbReference type="PANTHER" id="PTHR13696">
    <property type="entry name" value="P-LOOP CONTAINING NUCLEOSIDE TRIPHOSPHATE HYDROLASE"/>
    <property type="match status" value="1"/>
</dbReference>
<dbReference type="Proteomes" id="UP000002008">
    <property type="component" value="Chromosome"/>
</dbReference>
<name>A9WA17_CHLAA</name>
<accession>A9WA17</accession>